<keyword evidence="5" id="KW-0539">Nucleus</keyword>
<evidence type="ECO:0000256" key="4">
    <source>
        <dbReference type="ARBA" id="ARBA00023163"/>
    </source>
</evidence>
<keyword evidence="2" id="KW-0805">Transcription regulation</keyword>
<evidence type="ECO:0000313" key="7">
    <source>
        <dbReference type="EMBL" id="TDZ36437.1"/>
    </source>
</evidence>
<comment type="subcellular location">
    <subcellularLocation>
        <location evidence="1">Nucleus</location>
    </subcellularLocation>
</comment>
<evidence type="ECO:0000256" key="3">
    <source>
        <dbReference type="ARBA" id="ARBA00023125"/>
    </source>
</evidence>
<dbReference type="GO" id="GO:0008270">
    <property type="term" value="F:zinc ion binding"/>
    <property type="evidence" value="ECO:0007669"/>
    <property type="project" value="InterPro"/>
</dbReference>
<dbReference type="CDD" id="cd12148">
    <property type="entry name" value="fungal_TF_MHR"/>
    <property type="match status" value="1"/>
</dbReference>
<comment type="caution">
    <text evidence="7">The sequence shown here is derived from an EMBL/GenBank/DDBJ whole genome shotgun (WGS) entry which is preliminary data.</text>
</comment>
<evidence type="ECO:0000256" key="5">
    <source>
        <dbReference type="ARBA" id="ARBA00023242"/>
    </source>
</evidence>
<evidence type="ECO:0000256" key="6">
    <source>
        <dbReference type="SAM" id="MobiDB-lite"/>
    </source>
</evidence>
<gene>
    <name evidence="7" type="primary">WAR1-0</name>
    <name evidence="7" type="ORF">CTRI78_v011320</name>
</gene>
<dbReference type="InterPro" id="IPR051089">
    <property type="entry name" value="prtT"/>
</dbReference>
<dbReference type="Gene3D" id="4.10.240.10">
    <property type="entry name" value="Zn(2)-C6 fungal-type DNA-binding domain"/>
    <property type="match status" value="1"/>
</dbReference>
<name>A0A4R8QCF7_COLTR</name>
<reference evidence="7 8" key="1">
    <citation type="submission" date="2018-12" db="EMBL/GenBank/DDBJ databases">
        <title>Genome sequence and assembly of Colletotrichum trifolii.</title>
        <authorList>
            <person name="Gan P."/>
            <person name="Shirasu K."/>
        </authorList>
    </citation>
    <scope>NUCLEOTIDE SEQUENCE [LARGE SCALE GENOMIC DNA]</scope>
    <source>
        <strain evidence="7 8">543-2</strain>
    </source>
</reference>
<dbReference type="GO" id="GO:0000981">
    <property type="term" value="F:DNA-binding transcription factor activity, RNA polymerase II-specific"/>
    <property type="evidence" value="ECO:0007669"/>
    <property type="project" value="InterPro"/>
</dbReference>
<evidence type="ECO:0000256" key="2">
    <source>
        <dbReference type="ARBA" id="ARBA00023015"/>
    </source>
</evidence>
<evidence type="ECO:0000256" key="1">
    <source>
        <dbReference type="ARBA" id="ARBA00004123"/>
    </source>
</evidence>
<protein>
    <submittedName>
        <fullName evidence="7">Transcriptional regulator WAR1</fullName>
    </submittedName>
</protein>
<feature type="region of interest" description="Disordered" evidence="6">
    <location>
        <begin position="58"/>
        <end position="78"/>
    </location>
</feature>
<dbReference type="InterPro" id="IPR036864">
    <property type="entry name" value="Zn2-C6_fun-type_DNA-bd_sf"/>
</dbReference>
<dbReference type="PANTHER" id="PTHR31845:SF32">
    <property type="entry name" value="MISCELLANEOUS ZN(II)2CYS6 TRANSCRIPTION FACTOR (EUROFUNG)-RELATED"/>
    <property type="match status" value="1"/>
</dbReference>
<keyword evidence="3" id="KW-0238">DNA-binding</keyword>
<dbReference type="GO" id="GO:0005634">
    <property type="term" value="C:nucleus"/>
    <property type="evidence" value="ECO:0007669"/>
    <property type="project" value="UniProtKB-SubCell"/>
</dbReference>
<dbReference type="STRING" id="5466.A0A4R8QCF7"/>
<accession>A0A4R8QCF7</accession>
<dbReference type="GO" id="GO:0000976">
    <property type="term" value="F:transcription cis-regulatory region binding"/>
    <property type="evidence" value="ECO:0007669"/>
    <property type="project" value="TreeGrafter"/>
</dbReference>
<dbReference type="AlphaFoldDB" id="A0A4R8QCF7"/>
<keyword evidence="8" id="KW-1185">Reference proteome</keyword>
<organism evidence="7 8">
    <name type="scientific">Colletotrichum trifolii</name>
    <dbReference type="NCBI Taxonomy" id="5466"/>
    <lineage>
        <taxon>Eukaryota</taxon>
        <taxon>Fungi</taxon>
        <taxon>Dikarya</taxon>
        <taxon>Ascomycota</taxon>
        <taxon>Pezizomycotina</taxon>
        <taxon>Sordariomycetes</taxon>
        <taxon>Hypocreomycetidae</taxon>
        <taxon>Glomerellales</taxon>
        <taxon>Glomerellaceae</taxon>
        <taxon>Colletotrichum</taxon>
        <taxon>Colletotrichum orbiculare species complex</taxon>
    </lineage>
</organism>
<evidence type="ECO:0000313" key="8">
    <source>
        <dbReference type="Proteomes" id="UP000295703"/>
    </source>
</evidence>
<keyword evidence="4" id="KW-0804">Transcription</keyword>
<dbReference type="SUPFAM" id="SSF57701">
    <property type="entry name" value="Zn2/Cys6 DNA-binding domain"/>
    <property type="match status" value="1"/>
</dbReference>
<feature type="region of interest" description="Disordered" evidence="6">
    <location>
        <begin position="111"/>
        <end position="157"/>
    </location>
</feature>
<dbReference type="EMBL" id="RYZW01000268">
    <property type="protein sequence ID" value="TDZ36437.1"/>
    <property type="molecule type" value="Genomic_DNA"/>
</dbReference>
<dbReference type="PANTHER" id="PTHR31845">
    <property type="entry name" value="FINGER DOMAIN PROTEIN, PUTATIVE-RELATED"/>
    <property type="match status" value="1"/>
</dbReference>
<dbReference type="Proteomes" id="UP000295703">
    <property type="component" value="Unassembled WGS sequence"/>
</dbReference>
<proteinExistence type="predicted"/>
<sequence length="648" mass="71069">MPSGDIHGDTGPHPVTSGGIPAPYGRACTNCARAKCKCILRPVGGACERCHRLEKTCQPSNPLRKRSKKPSSSRTAQLEEKLDGLVRALTQSGRSGELGIDIDNVTPASAAAAAASRREQSSEAGEYANTAGAGRDGGARARGGSLPTPTQTASPEETMFDDDADDFLPSPDEAEALFEAFRGQNMLYFPFLHFRATMTARELRAEKPFLWICIMTVTSRVASQQLALGERVRQITGQKLIVDNERSIDYLLGLLCVLGWANHQLGNKPFMCLFCQVAIGLVFDLGLNKDPVDTLNPFLCWKAAQEKDKNNQQSLLLRNQQPRTMEQRRAILAAYIITSSVSGFLGKMDPLRWTPHMEECLQVLDQQPGTPADRTLVALTKMRLLNEEASRLSWRPEVIYDATDAAKTPPSMYVKLLRGQLQKVIQALPSELQSSDTVISQLHCTELAIQEIALSSKTGACVPSNLPDVARLDILYACLHAVKSWFEHFFTLPPAAYYAIPFLVFAQLSHCTIALYRLSILDDPVWDRQSVRSTIDLIATMEEVANRFTRVIIEAGLSIDIEEGNAFAKAVKTMRGLKSTWESALGPFNPAATTAAATTTTTTTGPPVLNVMGPPPAPGGVELEMAQFGVDYMIENRWFTDIFAPFDF</sequence>